<dbReference type="SUPFAM" id="SSF47473">
    <property type="entry name" value="EF-hand"/>
    <property type="match status" value="1"/>
</dbReference>
<evidence type="ECO:0000313" key="4">
    <source>
        <dbReference type="Proteomes" id="UP000824469"/>
    </source>
</evidence>
<name>A0AA38FUV6_TAXCH</name>
<evidence type="ECO:0000259" key="2">
    <source>
        <dbReference type="Pfam" id="PF13499"/>
    </source>
</evidence>
<evidence type="ECO:0000313" key="3">
    <source>
        <dbReference type="EMBL" id="KAH9310809.1"/>
    </source>
</evidence>
<dbReference type="Proteomes" id="UP000824469">
    <property type="component" value="Unassembled WGS sequence"/>
</dbReference>
<evidence type="ECO:0000256" key="1">
    <source>
        <dbReference type="SAM" id="MobiDB-lite"/>
    </source>
</evidence>
<dbReference type="AlphaFoldDB" id="A0AA38FUV6"/>
<protein>
    <recommendedName>
        <fullName evidence="2">EF-hand domain-containing protein</fullName>
    </recommendedName>
</protein>
<keyword evidence="4" id="KW-1185">Reference proteome</keyword>
<feature type="domain" description="EF-hand" evidence="2">
    <location>
        <begin position="146"/>
        <end position="201"/>
    </location>
</feature>
<dbReference type="Gene3D" id="1.10.238.10">
    <property type="entry name" value="EF-hand"/>
    <property type="match status" value="1"/>
</dbReference>
<comment type="caution">
    <text evidence="3">The sequence shown here is derived from an EMBL/GenBank/DDBJ whole genome shotgun (WGS) entry which is preliminary data.</text>
</comment>
<organism evidence="3 4">
    <name type="scientific">Taxus chinensis</name>
    <name type="common">Chinese yew</name>
    <name type="synonym">Taxus wallichiana var. chinensis</name>
    <dbReference type="NCBI Taxonomy" id="29808"/>
    <lineage>
        <taxon>Eukaryota</taxon>
        <taxon>Viridiplantae</taxon>
        <taxon>Streptophyta</taxon>
        <taxon>Embryophyta</taxon>
        <taxon>Tracheophyta</taxon>
        <taxon>Spermatophyta</taxon>
        <taxon>Pinopsida</taxon>
        <taxon>Pinidae</taxon>
        <taxon>Conifers II</taxon>
        <taxon>Cupressales</taxon>
        <taxon>Taxaceae</taxon>
        <taxon>Taxus</taxon>
    </lineage>
</organism>
<dbReference type="EMBL" id="JAHRHJ020000006">
    <property type="protein sequence ID" value="KAH9310809.1"/>
    <property type="molecule type" value="Genomic_DNA"/>
</dbReference>
<dbReference type="CDD" id="cd00051">
    <property type="entry name" value="EFh"/>
    <property type="match status" value="1"/>
</dbReference>
<feature type="non-terminal residue" evidence="3">
    <location>
        <position position="1"/>
    </location>
</feature>
<accession>A0AA38FUV6</accession>
<dbReference type="Pfam" id="PF13499">
    <property type="entry name" value="EF-hand_7"/>
    <property type="match status" value="1"/>
</dbReference>
<gene>
    <name evidence="3" type="ORF">KI387_025844</name>
</gene>
<feature type="region of interest" description="Disordered" evidence="1">
    <location>
        <begin position="63"/>
        <end position="98"/>
    </location>
</feature>
<reference evidence="3 4" key="1">
    <citation type="journal article" date="2021" name="Nat. Plants">
        <title>The Taxus genome provides insights into paclitaxel biosynthesis.</title>
        <authorList>
            <person name="Xiong X."/>
            <person name="Gou J."/>
            <person name="Liao Q."/>
            <person name="Li Y."/>
            <person name="Zhou Q."/>
            <person name="Bi G."/>
            <person name="Li C."/>
            <person name="Du R."/>
            <person name="Wang X."/>
            <person name="Sun T."/>
            <person name="Guo L."/>
            <person name="Liang H."/>
            <person name="Lu P."/>
            <person name="Wu Y."/>
            <person name="Zhang Z."/>
            <person name="Ro D.K."/>
            <person name="Shang Y."/>
            <person name="Huang S."/>
            <person name="Yan J."/>
        </authorList>
    </citation>
    <scope>NUCLEOTIDE SEQUENCE [LARGE SCALE GENOMIC DNA]</scope>
    <source>
        <strain evidence="3">Ta-2019</strain>
    </source>
</reference>
<proteinExistence type="predicted"/>
<dbReference type="InterPro" id="IPR002048">
    <property type="entry name" value="EF_hand_dom"/>
</dbReference>
<dbReference type="GO" id="GO:0005509">
    <property type="term" value="F:calcium ion binding"/>
    <property type="evidence" value="ECO:0007669"/>
    <property type="project" value="InterPro"/>
</dbReference>
<dbReference type="InterPro" id="IPR011992">
    <property type="entry name" value="EF-hand-dom_pair"/>
</dbReference>
<feature type="compositionally biased region" description="Basic and acidic residues" evidence="1">
    <location>
        <begin position="64"/>
        <end position="77"/>
    </location>
</feature>
<sequence length="207" mass="23153">MKSLKFLTVDKVSKEYGSFPIDHEADNNIASQQIELDEYAALQQALALSMGVSMEDAACIAEASRQDSDVGKAESSRQDLVMGKAEASRQDSEAGKFKAKIDNSDLRGKRKAIPEVGKTSHGKRQRKKTKIINTIQLTEDEVVAYFFYFDEAGKGKITVRDLERVALAHDFMWSKQELSEMINAFDKDWDGQLSLDDFQAVAARCNM</sequence>
<feature type="compositionally biased region" description="Basic and acidic residues" evidence="1">
    <location>
        <begin position="86"/>
        <end position="98"/>
    </location>
</feature>